<evidence type="ECO:0000256" key="9">
    <source>
        <dbReference type="ARBA" id="ARBA00023237"/>
    </source>
</evidence>
<evidence type="ECO:0000256" key="8">
    <source>
        <dbReference type="ARBA" id="ARBA00023170"/>
    </source>
</evidence>
<reference evidence="15 16" key="1">
    <citation type="journal article" date="2013" name="Environ. Microbiol.">
        <title>Genome analysis of Chitinivibrio alkaliphilus gen. nov., sp. nov., a novel extremely haloalkaliphilic anaerobic chitinolytic bacterium from the candidate phylum Termite Group 3.</title>
        <authorList>
            <person name="Sorokin D.Y."/>
            <person name="Gumerov V.M."/>
            <person name="Rakitin A.L."/>
            <person name="Beletsky A.V."/>
            <person name="Damste J.S."/>
            <person name="Muyzer G."/>
            <person name="Mardanov A.V."/>
            <person name="Ravin N.V."/>
        </authorList>
    </citation>
    <scope>NUCLEOTIDE SEQUENCE [LARGE SCALE GENOMIC DNA]</scope>
    <source>
        <strain evidence="15 16">ACht1</strain>
    </source>
</reference>
<keyword evidence="8 15" id="KW-0675">Receptor</keyword>
<evidence type="ECO:0000256" key="1">
    <source>
        <dbReference type="ARBA" id="ARBA00004571"/>
    </source>
</evidence>
<feature type="domain" description="TonB-dependent receptor plug" evidence="14">
    <location>
        <begin position="46"/>
        <end position="162"/>
    </location>
</feature>
<evidence type="ECO:0000256" key="5">
    <source>
        <dbReference type="ARBA" id="ARBA00022729"/>
    </source>
</evidence>
<comment type="subcellular location">
    <subcellularLocation>
        <location evidence="1 10">Cell outer membrane</location>
        <topology evidence="1 10">Multi-pass membrane protein</topology>
    </subcellularLocation>
</comment>
<evidence type="ECO:0000256" key="12">
    <source>
        <dbReference type="SAM" id="SignalP"/>
    </source>
</evidence>
<evidence type="ECO:0000256" key="3">
    <source>
        <dbReference type="ARBA" id="ARBA00022452"/>
    </source>
</evidence>
<keyword evidence="16" id="KW-1185">Reference proteome</keyword>
<feature type="signal peptide" evidence="12">
    <location>
        <begin position="1"/>
        <end position="25"/>
    </location>
</feature>
<keyword evidence="5 12" id="KW-0732">Signal</keyword>
<evidence type="ECO:0000259" key="14">
    <source>
        <dbReference type="Pfam" id="PF07715"/>
    </source>
</evidence>
<evidence type="ECO:0000256" key="2">
    <source>
        <dbReference type="ARBA" id="ARBA00022448"/>
    </source>
</evidence>
<keyword evidence="9 10" id="KW-0998">Cell outer membrane</keyword>
<gene>
    <name evidence="15" type="ORF">CALK_2140</name>
</gene>
<evidence type="ECO:0000256" key="6">
    <source>
        <dbReference type="ARBA" id="ARBA00023077"/>
    </source>
</evidence>
<dbReference type="Gene3D" id="2.170.130.10">
    <property type="entry name" value="TonB-dependent receptor, plug domain"/>
    <property type="match status" value="1"/>
</dbReference>
<dbReference type="CDD" id="cd01347">
    <property type="entry name" value="ligand_gated_channel"/>
    <property type="match status" value="1"/>
</dbReference>
<evidence type="ECO:0000256" key="4">
    <source>
        <dbReference type="ARBA" id="ARBA00022692"/>
    </source>
</evidence>
<dbReference type="eggNOG" id="COG4771">
    <property type="taxonomic scope" value="Bacteria"/>
</dbReference>
<keyword evidence="4 10" id="KW-0812">Transmembrane</keyword>
<feature type="chain" id="PRO_5004681683" evidence="12">
    <location>
        <begin position="26"/>
        <end position="658"/>
    </location>
</feature>
<organism evidence="15 16">
    <name type="scientific">Chitinivibrio alkaliphilus ACht1</name>
    <dbReference type="NCBI Taxonomy" id="1313304"/>
    <lineage>
        <taxon>Bacteria</taxon>
        <taxon>Pseudomonadati</taxon>
        <taxon>Fibrobacterota</taxon>
        <taxon>Chitinivibrionia</taxon>
        <taxon>Chitinivibrionales</taxon>
        <taxon>Chitinivibrionaceae</taxon>
        <taxon>Chitinivibrio</taxon>
    </lineage>
</organism>
<keyword evidence="7 10" id="KW-0472">Membrane</keyword>
<evidence type="ECO:0000256" key="7">
    <source>
        <dbReference type="ARBA" id="ARBA00023136"/>
    </source>
</evidence>
<dbReference type="Pfam" id="PF00593">
    <property type="entry name" value="TonB_dep_Rec_b-barrel"/>
    <property type="match status" value="1"/>
</dbReference>
<dbReference type="EMBL" id="ASJR01000023">
    <property type="protein sequence ID" value="ERP31003.1"/>
    <property type="molecule type" value="Genomic_DNA"/>
</dbReference>
<dbReference type="InterPro" id="IPR039426">
    <property type="entry name" value="TonB-dep_rcpt-like"/>
</dbReference>
<dbReference type="GO" id="GO:0044718">
    <property type="term" value="P:siderophore transmembrane transport"/>
    <property type="evidence" value="ECO:0007669"/>
    <property type="project" value="TreeGrafter"/>
</dbReference>
<dbReference type="GO" id="GO:0015344">
    <property type="term" value="F:siderophore uptake transmembrane transporter activity"/>
    <property type="evidence" value="ECO:0007669"/>
    <property type="project" value="TreeGrafter"/>
</dbReference>
<evidence type="ECO:0000313" key="16">
    <source>
        <dbReference type="Proteomes" id="UP000017148"/>
    </source>
</evidence>
<accession>U7D4Y6</accession>
<dbReference type="SUPFAM" id="SSF56935">
    <property type="entry name" value="Porins"/>
    <property type="match status" value="1"/>
</dbReference>
<dbReference type="PATRIC" id="fig|1313304.3.peg.2035"/>
<comment type="caution">
    <text evidence="15">The sequence shown here is derived from an EMBL/GenBank/DDBJ whole genome shotgun (WGS) entry which is preliminary data.</text>
</comment>
<evidence type="ECO:0000256" key="10">
    <source>
        <dbReference type="PROSITE-ProRule" id="PRU01360"/>
    </source>
</evidence>
<dbReference type="Proteomes" id="UP000017148">
    <property type="component" value="Unassembled WGS sequence"/>
</dbReference>
<dbReference type="GO" id="GO:0009279">
    <property type="term" value="C:cell outer membrane"/>
    <property type="evidence" value="ECO:0007669"/>
    <property type="project" value="UniProtKB-SubCell"/>
</dbReference>
<evidence type="ECO:0000259" key="13">
    <source>
        <dbReference type="Pfam" id="PF00593"/>
    </source>
</evidence>
<proteinExistence type="inferred from homology"/>
<keyword evidence="3 10" id="KW-1134">Transmembrane beta strand</keyword>
<dbReference type="PANTHER" id="PTHR30069:SF29">
    <property type="entry name" value="HEMOGLOBIN AND HEMOGLOBIN-HAPTOGLOBIN-BINDING PROTEIN 1-RELATED"/>
    <property type="match status" value="1"/>
</dbReference>
<name>U7D4Y6_9BACT</name>
<sequence length="658" mass="72826">MRFYDTTNTKKVLLAAALAASTVYAGGESHRLDDVVVTGTRTEHALKDVPVETMVISREDIENSHGHTIMELLSSVPGVNTSISTDLFGGNTWRSSMRGLPFYTGYGLILVDGERVHGAGQSGGHGEFGPGLNQIPLSMIERIEVVKGAGAALYGSDAVAGVINIITRRTPDEPSISTEVTYGSYTVVRDTTGDGDLEEADGDRTFRKASVSYGDALNDRFGYFLNYTYEESDDVGADPLRSHRHSLMKKWDWDMNDVLDVDGKLEYSDYAGRGGDRTEDSKRFSLGATYTPQEGHRFRAGGYTYLWDFEQGPPGNPHGYRYGDISYNQLALTYTGYLGDMHTLSVGVEGNQQILDYKTENTHTDDDGNDVITVVTSDEDIRTASIFVQDEFQVVENLTLVGALRYDDHSTFGGELSPKFNLMARLTDHTTLRGSVGKSYKSPTIRQLYYDIPYRHGDSYRESNRDLNPEIGLSISSSVEQWLLDDMITLTAGYFYNSLEDMVVRQEIGTYEGLPLLSYRNIEEAVTQGVEVMSQFDLPGGMGLDLSYTATFTENKETGNELTYVPRHDASGTVRYFIAHHGIGLSFGINGMSSQYTDAANTNYLEPSVVANARVMKEISDNARISFAMDDIFESRVGERTGSWFRGRSLSGTFTTNF</sequence>
<feature type="domain" description="TonB-dependent receptor-like beta-barrel" evidence="13">
    <location>
        <begin position="218"/>
        <end position="627"/>
    </location>
</feature>
<dbReference type="InterPro" id="IPR037066">
    <property type="entry name" value="Plug_dom_sf"/>
</dbReference>
<dbReference type="InterPro" id="IPR036942">
    <property type="entry name" value="Beta-barrel_TonB_sf"/>
</dbReference>
<dbReference type="AlphaFoldDB" id="U7D4Y6"/>
<dbReference type="InterPro" id="IPR012910">
    <property type="entry name" value="Plug_dom"/>
</dbReference>
<keyword evidence="2 10" id="KW-0813">Transport</keyword>
<dbReference type="PROSITE" id="PS52016">
    <property type="entry name" value="TONB_DEPENDENT_REC_3"/>
    <property type="match status" value="1"/>
</dbReference>
<dbReference type="Gene3D" id="2.40.170.20">
    <property type="entry name" value="TonB-dependent receptor, beta-barrel domain"/>
    <property type="match status" value="1"/>
</dbReference>
<dbReference type="STRING" id="1313304.CALK_2140"/>
<dbReference type="PANTHER" id="PTHR30069">
    <property type="entry name" value="TONB-DEPENDENT OUTER MEMBRANE RECEPTOR"/>
    <property type="match status" value="1"/>
</dbReference>
<keyword evidence="6 11" id="KW-0798">TonB box</keyword>
<dbReference type="InterPro" id="IPR000531">
    <property type="entry name" value="Beta-barrel_TonB"/>
</dbReference>
<comment type="similarity">
    <text evidence="10 11">Belongs to the TonB-dependent receptor family.</text>
</comment>
<evidence type="ECO:0000313" key="15">
    <source>
        <dbReference type="EMBL" id="ERP31003.1"/>
    </source>
</evidence>
<protein>
    <submittedName>
        <fullName evidence="15">TonB-dependent receptor</fullName>
    </submittedName>
</protein>
<evidence type="ECO:0000256" key="11">
    <source>
        <dbReference type="RuleBase" id="RU003357"/>
    </source>
</evidence>
<dbReference type="Pfam" id="PF07715">
    <property type="entry name" value="Plug"/>
    <property type="match status" value="1"/>
</dbReference>